<organism evidence="11 12">
    <name type="scientific">Operophtera brumata</name>
    <name type="common">Winter moth</name>
    <name type="synonym">Phalaena brumata</name>
    <dbReference type="NCBI Taxonomy" id="104452"/>
    <lineage>
        <taxon>Eukaryota</taxon>
        <taxon>Metazoa</taxon>
        <taxon>Ecdysozoa</taxon>
        <taxon>Arthropoda</taxon>
        <taxon>Hexapoda</taxon>
        <taxon>Insecta</taxon>
        <taxon>Pterygota</taxon>
        <taxon>Neoptera</taxon>
        <taxon>Endopterygota</taxon>
        <taxon>Lepidoptera</taxon>
        <taxon>Glossata</taxon>
        <taxon>Ditrysia</taxon>
        <taxon>Geometroidea</taxon>
        <taxon>Geometridae</taxon>
        <taxon>Larentiinae</taxon>
        <taxon>Operophtera</taxon>
    </lineage>
</organism>
<comment type="similarity">
    <text evidence="1 9">Belongs to the eukaryotic ATPase B chain family.</text>
</comment>
<reference evidence="11 12" key="1">
    <citation type="journal article" date="2015" name="Genome Biol. Evol.">
        <title>The genome of winter moth (Operophtera brumata) provides a genomic perspective on sexual dimorphism and phenology.</title>
        <authorList>
            <person name="Derks M.F."/>
            <person name="Smit S."/>
            <person name="Salis L."/>
            <person name="Schijlen E."/>
            <person name="Bossers A."/>
            <person name="Mateman C."/>
            <person name="Pijl A.S."/>
            <person name="de Ridder D."/>
            <person name="Groenen M.A."/>
            <person name="Visser M.E."/>
            <person name="Megens H.J."/>
        </authorList>
    </citation>
    <scope>NUCLEOTIDE SEQUENCE [LARGE SCALE GENOMIC DNA]</scope>
    <source>
        <strain evidence="11">WM2013NL</strain>
        <tissue evidence="11">Head and thorax</tissue>
    </source>
</reference>
<comment type="function">
    <text evidence="9">Subunit b, of the mitochondrial membrane ATP synthase complex (F(1)F(0) ATP synthase or Complex V) that produces ATP from ADP in the presence of a proton gradient across the membrane which is generated by electron transport complexes of the respiratory chain. ATP synthase complex consist of a soluble F(1) head domain - the catalytic core - and a membrane F(1) domain - the membrane proton channel. These two domains are linked by a central stalk rotating inside the F(1) region and a stationary peripheral stalk. During catalysis, ATP synthesis in the catalytic domain of F(1) is coupled via a rotary mechanism of the central stalk subunits to proton translocation. In vivo, can only synthesize ATP although its ATP hydrolase activity can be activated artificially in vitro. Part of the complex F(0) domain. Part of the complex F(0) domain and the peripheric stalk, which acts as a stator to hold the catalytic alpha(3)beta(3) subcomplex and subunit a/ATP6 static relative to the rotary elements.</text>
</comment>
<evidence type="ECO:0000313" key="12">
    <source>
        <dbReference type="Proteomes" id="UP000037510"/>
    </source>
</evidence>
<evidence type="ECO:0000256" key="6">
    <source>
        <dbReference type="ARBA" id="ARBA00023065"/>
    </source>
</evidence>
<dbReference type="PANTHER" id="PTHR12733">
    <property type="entry name" value="MITOCHONDRIAL ATP SYNTHASE B CHAIN"/>
    <property type="match status" value="1"/>
</dbReference>
<protein>
    <recommendedName>
        <fullName evidence="9">ATP synthase subunit b</fullName>
    </recommendedName>
</protein>
<dbReference type="GO" id="GO:0046933">
    <property type="term" value="F:proton-transporting ATP synthase activity, rotational mechanism"/>
    <property type="evidence" value="ECO:0007669"/>
    <property type="project" value="TreeGrafter"/>
</dbReference>
<keyword evidence="8 9" id="KW-0472">Membrane</keyword>
<dbReference type="AlphaFoldDB" id="A0A0L7LU08"/>
<dbReference type="PANTHER" id="PTHR12733:SF3">
    <property type="entry name" value="ATP SYNTHASE F(0) COMPLEX SUBUNIT B1, MITOCHONDRIAL"/>
    <property type="match status" value="1"/>
</dbReference>
<keyword evidence="12" id="KW-1185">Reference proteome</keyword>
<evidence type="ECO:0000256" key="4">
    <source>
        <dbReference type="ARBA" id="ARBA00022781"/>
    </source>
</evidence>
<comment type="subunit">
    <text evidence="9">F-type ATPases have 2 components, CF(1) - the catalytic core - and CF(0) - the membrane proton channel. CF(1) and CF(0) have multiple subunits.</text>
</comment>
<evidence type="ECO:0000313" key="11">
    <source>
        <dbReference type="EMBL" id="KOB78937.1"/>
    </source>
</evidence>
<dbReference type="InterPro" id="IPR013837">
    <property type="entry name" value="ATP_synth_F0_suB"/>
</dbReference>
<dbReference type="InterPro" id="IPR008688">
    <property type="entry name" value="ATP_synth_Bsub_B/MI25"/>
</dbReference>
<keyword evidence="7 9" id="KW-0496">Mitochondrion</keyword>
<dbReference type="SUPFAM" id="SSF161060">
    <property type="entry name" value="ATP synthase B chain-like"/>
    <property type="match status" value="1"/>
</dbReference>
<comment type="caution">
    <text evidence="11">The sequence shown here is derived from an EMBL/GenBank/DDBJ whole genome shotgun (WGS) entry which is preliminary data.</text>
</comment>
<keyword evidence="4 9" id="KW-0375">Hydrogen ion transport</keyword>
<evidence type="ECO:0000256" key="2">
    <source>
        <dbReference type="ARBA" id="ARBA00022448"/>
    </source>
</evidence>
<dbReference type="Proteomes" id="UP000037510">
    <property type="component" value="Unassembled WGS sequence"/>
</dbReference>
<evidence type="ECO:0000256" key="3">
    <source>
        <dbReference type="ARBA" id="ARBA00022547"/>
    </source>
</evidence>
<evidence type="ECO:0000256" key="1">
    <source>
        <dbReference type="ARBA" id="ARBA00007479"/>
    </source>
</evidence>
<dbReference type="GO" id="GO:0045259">
    <property type="term" value="C:proton-transporting ATP synthase complex"/>
    <property type="evidence" value="ECO:0007669"/>
    <property type="project" value="UniProtKB-KW"/>
</dbReference>
<keyword evidence="6 9" id="KW-0406">Ion transport</keyword>
<keyword evidence="3 9" id="KW-0138">CF(0)</keyword>
<evidence type="ECO:0000256" key="7">
    <source>
        <dbReference type="ARBA" id="ARBA00023128"/>
    </source>
</evidence>
<accession>A0A0L7LU08</accession>
<proteinExistence type="inferred from homology"/>
<evidence type="ECO:0000256" key="8">
    <source>
        <dbReference type="ARBA" id="ARBA00023136"/>
    </source>
</evidence>
<evidence type="ECO:0000256" key="5">
    <source>
        <dbReference type="ARBA" id="ARBA00022792"/>
    </source>
</evidence>
<dbReference type="STRING" id="104452.A0A0L7LU08"/>
<keyword evidence="5 9" id="KW-0999">Mitochondrion inner membrane</keyword>
<comment type="subcellular location">
    <subcellularLocation>
        <location evidence="9">Mitochondrion</location>
    </subcellularLocation>
    <subcellularLocation>
        <location evidence="9">Mitochondrion inner membrane</location>
    </subcellularLocation>
</comment>
<dbReference type="Pfam" id="PF05405">
    <property type="entry name" value="Mt_ATP-synt_B"/>
    <property type="match status" value="1"/>
</dbReference>
<evidence type="ECO:0000256" key="9">
    <source>
        <dbReference type="RuleBase" id="RU368017"/>
    </source>
</evidence>
<sequence>MAYSKLCPSKKPVCPSDSTKKSGGSSGSKKLPDFKRAKKSGLVRLGFLPDEWFTFFHSQTGVSGPYVFGIVLVNYMLSKEIFIMEHEYYSGLSIALIVWLVTTKLGPAAGASLDKEVDAIVADWQKGRDDEIASYESQIKAAKDAQWRAEGQKSLMDAKKENIMMQLEAAYRERMMHVYSSVKGRMEYQVKKHRSEGRIHQKWMIKWILENVRKSITPNFEKQALNSAIQELSSAAGRA</sequence>
<gene>
    <name evidence="11" type="ORF">OBRU01_01459</name>
</gene>
<keyword evidence="2 9" id="KW-0813">Transport</keyword>
<dbReference type="GO" id="GO:0005743">
    <property type="term" value="C:mitochondrial inner membrane"/>
    <property type="evidence" value="ECO:0007669"/>
    <property type="project" value="UniProtKB-SubCell"/>
</dbReference>
<name>A0A0L7LU08_OPEBR</name>
<dbReference type="EMBL" id="JTDY01000090">
    <property type="protein sequence ID" value="KOB78937.1"/>
    <property type="molecule type" value="Genomic_DNA"/>
</dbReference>
<dbReference type="Gene3D" id="1.20.5.2210">
    <property type="match status" value="1"/>
</dbReference>
<feature type="region of interest" description="Disordered" evidence="10">
    <location>
        <begin position="1"/>
        <end position="32"/>
    </location>
</feature>
<evidence type="ECO:0000256" key="10">
    <source>
        <dbReference type="SAM" id="MobiDB-lite"/>
    </source>
</evidence>